<evidence type="ECO:0000256" key="1">
    <source>
        <dbReference type="SAM" id="MobiDB-lite"/>
    </source>
</evidence>
<evidence type="ECO:0000313" key="4">
    <source>
        <dbReference type="Proteomes" id="UP001152747"/>
    </source>
</evidence>
<feature type="region of interest" description="Disordered" evidence="1">
    <location>
        <begin position="193"/>
        <end position="229"/>
    </location>
</feature>
<dbReference type="AlphaFoldDB" id="A0A9P1I9D5"/>
<sequence>MKAILIVLSLFVAYLNAASIDQCSNYSLEKELDAINKTCLTSHDKQMLTGNVVKGFLNGMLYSFVMPVVQETIGLSEMRKALGFKKMGPWKVYRYGKPSEKQIENANGIEEYYELMEPKNMIRSSNTPILLEKNVIPNIGRFDERIPGIRHVYRCEFAEIMKRIGKIDRETVDKMIEKWTEISKKMNKATDVYGDHGDCEREEKQREWEAMVESAEEDERLAEPQIENV</sequence>
<evidence type="ECO:0000313" key="3">
    <source>
        <dbReference type="EMBL" id="CAI5440915.1"/>
    </source>
</evidence>
<dbReference type="Proteomes" id="UP001152747">
    <property type="component" value="Unassembled WGS sequence"/>
</dbReference>
<name>A0A9P1I9D5_9PELO</name>
<dbReference type="OrthoDB" id="5851581at2759"/>
<protein>
    <submittedName>
        <fullName evidence="3">Uncharacterized protein</fullName>
    </submittedName>
</protein>
<feature type="signal peptide" evidence="2">
    <location>
        <begin position="1"/>
        <end position="17"/>
    </location>
</feature>
<feature type="chain" id="PRO_5040443186" evidence="2">
    <location>
        <begin position="18"/>
        <end position="229"/>
    </location>
</feature>
<keyword evidence="4" id="KW-1185">Reference proteome</keyword>
<accession>A0A9P1I9D5</accession>
<organism evidence="3 4">
    <name type="scientific">Caenorhabditis angaria</name>
    <dbReference type="NCBI Taxonomy" id="860376"/>
    <lineage>
        <taxon>Eukaryota</taxon>
        <taxon>Metazoa</taxon>
        <taxon>Ecdysozoa</taxon>
        <taxon>Nematoda</taxon>
        <taxon>Chromadorea</taxon>
        <taxon>Rhabditida</taxon>
        <taxon>Rhabditina</taxon>
        <taxon>Rhabditomorpha</taxon>
        <taxon>Rhabditoidea</taxon>
        <taxon>Rhabditidae</taxon>
        <taxon>Peloderinae</taxon>
        <taxon>Caenorhabditis</taxon>
    </lineage>
</organism>
<comment type="caution">
    <text evidence="3">The sequence shown here is derived from an EMBL/GenBank/DDBJ whole genome shotgun (WGS) entry which is preliminary data.</text>
</comment>
<gene>
    <name evidence="3" type="ORF">CAMP_LOCUS3552</name>
</gene>
<dbReference type="EMBL" id="CANHGI010000002">
    <property type="protein sequence ID" value="CAI5440915.1"/>
    <property type="molecule type" value="Genomic_DNA"/>
</dbReference>
<feature type="compositionally biased region" description="Basic and acidic residues" evidence="1">
    <location>
        <begin position="193"/>
        <end position="209"/>
    </location>
</feature>
<evidence type="ECO:0000256" key="2">
    <source>
        <dbReference type="SAM" id="SignalP"/>
    </source>
</evidence>
<keyword evidence="2" id="KW-0732">Signal</keyword>
<proteinExistence type="predicted"/>
<reference evidence="3" key="1">
    <citation type="submission" date="2022-11" db="EMBL/GenBank/DDBJ databases">
        <authorList>
            <person name="Kikuchi T."/>
        </authorList>
    </citation>
    <scope>NUCLEOTIDE SEQUENCE</scope>
    <source>
        <strain evidence="3">PS1010</strain>
    </source>
</reference>